<keyword evidence="2" id="KW-1133">Transmembrane helix</keyword>
<organism evidence="3 4">
    <name type="scientific">Pseudonocardia endophytica</name>
    <dbReference type="NCBI Taxonomy" id="401976"/>
    <lineage>
        <taxon>Bacteria</taxon>
        <taxon>Bacillati</taxon>
        <taxon>Actinomycetota</taxon>
        <taxon>Actinomycetes</taxon>
        <taxon>Pseudonocardiales</taxon>
        <taxon>Pseudonocardiaceae</taxon>
        <taxon>Pseudonocardia</taxon>
    </lineage>
</organism>
<dbReference type="EMBL" id="SMFZ01000002">
    <property type="protein sequence ID" value="TCK20025.1"/>
    <property type="molecule type" value="Genomic_DNA"/>
</dbReference>
<feature type="region of interest" description="Disordered" evidence="1">
    <location>
        <begin position="1"/>
        <end position="24"/>
    </location>
</feature>
<evidence type="ECO:0000256" key="1">
    <source>
        <dbReference type="SAM" id="MobiDB-lite"/>
    </source>
</evidence>
<feature type="transmembrane region" description="Helical" evidence="2">
    <location>
        <begin position="67"/>
        <end position="87"/>
    </location>
</feature>
<dbReference type="AlphaFoldDB" id="A0A4R1HHW0"/>
<protein>
    <submittedName>
        <fullName evidence="3">Uncharacterized protein</fullName>
    </submittedName>
</protein>
<gene>
    <name evidence="3" type="ORF">EV378_3973</name>
</gene>
<keyword evidence="4" id="KW-1185">Reference proteome</keyword>
<accession>A0A4R1HHW0</accession>
<keyword evidence="2" id="KW-0472">Membrane</keyword>
<evidence type="ECO:0000256" key="2">
    <source>
        <dbReference type="SAM" id="Phobius"/>
    </source>
</evidence>
<feature type="compositionally biased region" description="Low complexity" evidence="1">
    <location>
        <begin position="1"/>
        <end position="15"/>
    </location>
</feature>
<evidence type="ECO:0000313" key="3">
    <source>
        <dbReference type="EMBL" id="TCK20025.1"/>
    </source>
</evidence>
<dbReference type="RefSeq" id="WP_132428471.1">
    <property type="nucleotide sequence ID" value="NZ_SMFZ01000002.1"/>
</dbReference>
<evidence type="ECO:0000313" key="4">
    <source>
        <dbReference type="Proteomes" id="UP000295560"/>
    </source>
</evidence>
<dbReference type="Proteomes" id="UP000295560">
    <property type="component" value="Unassembled WGS sequence"/>
</dbReference>
<proteinExistence type="predicted"/>
<sequence length="110" mass="11867">MTVPQQRSQQQPWPSTVTQQRTLPPHAQQRIVPPAAHRADSGRAPVAQPAQPAVDGSLAMTILRTTTYVLTSIASLLFILLVIYGAVKVNQLQDAFSSSPFGSSYSSSSY</sequence>
<reference evidence="3 4" key="1">
    <citation type="submission" date="2019-03" db="EMBL/GenBank/DDBJ databases">
        <title>Sequencing the genomes of 1000 actinobacteria strains.</title>
        <authorList>
            <person name="Klenk H.-P."/>
        </authorList>
    </citation>
    <scope>NUCLEOTIDE SEQUENCE [LARGE SCALE GENOMIC DNA]</scope>
    <source>
        <strain evidence="3 4">DSM 44969</strain>
    </source>
</reference>
<feature type="region of interest" description="Disordered" evidence="1">
    <location>
        <begin position="33"/>
        <end position="52"/>
    </location>
</feature>
<keyword evidence="2" id="KW-0812">Transmembrane</keyword>
<name>A0A4R1HHW0_PSEEN</name>
<comment type="caution">
    <text evidence="3">The sequence shown here is derived from an EMBL/GenBank/DDBJ whole genome shotgun (WGS) entry which is preliminary data.</text>
</comment>